<dbReference type="eggNOG" id="arCOG10788">
    <property type="taxonomic scope" value="Archaea"/>
</dbReference>
<reference evidence="2 3" key="1">
    <citation type="journal article" date="2014" name="PLoS Genet.">
        <title>Phylogenetically driven sequencing of extremely halophilic archaea reveals strategies for static and dynamic osmo-response.</title>
        <authorList>
            <person name="Becker E.A."/>
            <person name="Seitzer P.M."/>
            <person name="Tritt A."/>
            <person name="Larsen D."/>
            <person name="Krusor M."/>
            <person name="Yao A.I."/>
            <person name="Wu D."/>
            <person name="Madern D."/>
            <person name="Eisen J.A."/>
            <person name="Darling A.E."/>
            <person name="Facciotti M.T."/>
        </authorList>
    </citation>
    <scope>NUCLEOTIDE SEQUENCE [LARGE SCALE GENOMIC DNA]</scope>
    <source>
        <strain evidence="2 3">GA33</strain>
    </source>
</reference>
<accession>L9W3M3</accession>
<evidence type="ECO:0000313" key="3">
    <source>
        <dbReference type="Proteomes" id="UP000011599"/>
    </source>
</evidence>
<gene>
    <name evidence="2" type="ORF">C496_04685</name>
</gene>
<feature type="compositionally biased region" description="Basic and acidic residues" evidence="1">
    <location>
        <begin position="349"/>
        <end position="367"/>
    </location>
</feature>
<evidence type="ECO:0000313" key="2">
    <source>
        <dbReference type="EMBL" id="ELY44079.1"/>
    </source>
</evidence>
<comment type="caution">
    <text evidence="2">The sequence shown here is derived from an EMBL/GenBank/DDBJ whole genome shotgun (WGS) entry which is preliminary data.</text>
</comment>
<protein>
    <submittedName>
        <fullName evidence="2">Uncharacterized protein</fullName>
    </submittedName>
</protein>
<feature type="compositionally biased region" description="Polar residues" evidence="1">
    <location>
        <begin position="295"/>
        <end position="313"/>
    </location>
</feature>
<name>L9W3M3_9EURY</name>
<dbReference type="OrthoDB" id="157461at2157"/>
<proteinExistence type="predicted"/>
<dbReference type="EMBL" id="AOHW01000014">
    <property type="protein sequence ID" value="ELY44079.1"/>
    <property type="molecule type" value="Genomic_DNA"/>
</dbReference>
<sequence length="486" mass="51805">MKTGQAGGPSRDVVRCADILGSFGVTPADVRAQRREYHTTVPPGEAGGDASLEAIIADVLADERDRTATVRQLICHGNRGVTCSARYAQRALGRELETVFESIGWSLEWTRTGPAETGRDRLELTATDPKGRTREATVTYPQTPLADDNLPAVLHAVDKRLLAGTGATVVPLSDGVDRWRAALIETDELESLRDRYGRRITAFDRPLLPEYDLEAYVPATDDLEAGASDGDAGIDAPDGASESDPWPSWALERASRRATPLGRGSNHTSKTSDTDTSVASLIEEAEPESGETAANEGTATNSTSPTPAQSTETDGFEIRGGSPTVSRVSDDSDSSPEPSPRDVAGAMLEEQRERTAERRDGYERSDPGSDTATSDDGFGTLSGTSKTARVGNDSFGTDDEFETEHDRYSALGVALGAGGAITVEGMLEDDEFLPELPAIEPEETRIEFAESFDPDAVTTAKAAGEQEGFEWVDSGALETTRVSNGK</sequence>
<dbReference type="PATRIC" id="fig|1114856.3.peg.970"/>
<feature type="region of interest" description="Disordered" evidence="1">
    <location>
        <begin position="223"/>
        <end position="403"/>
    </location>
</feature>
<feature type="compositionally biased region" description="Polar residues" evidence="1">
    <location>
        <begin position="265"/>
        <end position="279"/>
    </location>
</feature>
<dbReference type="RefSeq" id="WP_006088695.1">
    <property type="nucleotide sequence ID" value="NZ_AOHW01000014.1"/>
</dbReference>
<dbReference type="AlphaFoldDB" id="L9W3M3"/>
<organism evidence="2 3">
    <name type="scientific">Natronorubrum tibetense GA33</name>
    <dbReference type="NCBI Taxonomy" id="1114856"/>
    <lineage>
        <taxon>Archaea</taxon>
        <taxon>Methanobacteriati</taxon>
        <taxon>Methanobacteriota</taxon>
        <taxon>Stenosarchaea group</taxon>
        <taxon>Halobacteria</taxon>
        <taxon>Halobacteriales</taxon>
        <taxon>Natrialbaceae</taxon>
        <taxon>Natronorubrum</taxon>
    </lineage>
</organism>
<dbReference type="Proteomes" id="UP000011599">
    <property type="component" value="Unassembled WGS sequence"/>
</dbReference>
<feature type="compositionally biased region" description="Low complexity" evidence="1">
    <location>
        <begin position="225"/>
        <end position="240"/>
    </location>
</feature>
<evidence type="ECO:0000256" key="1">
    <source>
        <dbReference type="SAM" id="MobiDB-lite"/>
    </source>
</evidence>
<keyword evidence="3" id="KW-1185">Reference proteome</keyword>